<feature type="compositionally biased region" description="Acidic residues" evidence="4">
    <location>
        <begin position="282"/>
        <end position="292"/>
    </location>
</feature>
<dbReference type="PANTHER" id="PTHR31233:SF6">
    <property type="entry name" value="PROTEIN BICAUDAL D"/>
    <property type="match status" value="1"/>
</dbReference>
<feature type="compositionally biased region" description="Basic and acidic residues" evidence="4">
    <location>
        <begin position="814"/>
        <end position="827"/>
    </location>
</feature>
<feature type="coiled-coil region" evidence="3">
    <location>
        <begin position="324"/>
        <end position="376"/>
    </location>
</feature>
<dbReference type="EMBL" id="IAAA01011364">
    <property type="protein sequence ID" value="LAA04977.1"/>
    <property type="molecule type" value="mRNA"/>
</dbReference>
<accession>A0A2L2YAG2</accession>
<organism evidence="5">
    <name type="scientific">Parasteatoda tepidariorum</name>
    <name type="common">Common house spider</name>
    <name type="synonym">Achaearanea tepidariorum</name>
    <dbReference type="NCBI Taxonomy" id="114398"/>
    <lineage>
        <taxon>Eukaryota</taxon>
        <taxon>Metazoa</taxon>
        <taxon>Ecdysozoa</taxon>
        <taxon>Arthropoda</taxon>
        <taxon>Chelicerata</taxon>
        <taxon>Arachnida</taxon>
        <taxon>Araneae</taxon>
        <taxon>Araneomorphae</taxon>
        <taxon>Entelegynae</taxon>
        <taxon>Araneoidea</taxon>
        <taxon>Theridiidae</taxon>
        <taxon>Parasteatoda</taxon>
    </lineage>
</organism>
<feature type="region of interest" description="Disordered" evidence="4">
    <location>
        <begin position="769"/>
        <end position="827"/>
    </location>
</feature>
<dbReference type="PANTHER" id="PTHR31233">
    <property type="entry name" value="BICAUDAL D FAMILY MEMBER"/>
    <property type="match status" value="1"/>
</dbReference>
<comment type="similarity">
    <text evidence="1">Belongs to the BicD family.</text>
</comment>
<evidence type="ECO:0000256" key="1">
    <source>
        <dbReference type="ARBA" id="ARBA00010061"/>
    </source>
</evidence>
<feature type="coiled-coil region" evidence="3">
    <location>
        <begin position="111"/>
        <end position="257"/>
    </location>
</feature>
<dbReference type="AlphaFoldDB" id="A0A2L2YAG2"/>
<feature type="compositionally biased region" description="Low complexity" evidence="4">
    <location>
        <begin position="295"/>
        <end position="305"/>
    </location>
</feature>
<dbReference type="InterPro" id="IPR018477">
    <property type="entry name" value="BICD"/>
</dbReference>
<reference evidence="5" key="1">
    <citation type="journal article" date="2016" name="Mol. Ecol. Resour.">
        <title>Evaluation of the impact of RNA preservation methods of spiders for de novo transcriptome assembly.</title>
        <authorList>
            <person name="Kono N."/>
            <person name="Nakamura H."/>
            <person name="Ito Y."/>
            <person name="Tomita M."/>
            <person name="Arakawa K."/>
        </authorList>
    </citation>
    <scope>NUCLEOTIDE SEQUENCE</scope>
    <source>
        <tissue evidence="5">Whole body</tissue>
    </source>
</reference>
<evidence type="ECO:0000313" key="5">
    <source>
        <dbReference type="EMBL" id="LAA04977.1"/>
    </source>
</evidence>
<proteinExistence type="evidence at transcript level"/>
<dbReference type="KEGG" id="ptep:107449670"/>
<feature type="coiled-coil region" evidence="3">
    <location>
        <begin position="416"/>
        <end position="482"/>
    </location>
</feature>
<dbReference type="Pfam" id="PF09730">
    <property type="entry name" value="BicD"/>
    <property type="match status" value="1"/>
</dbReference>
<name>A0A2L2YAG2_PARTP</name>
<evidence type="ECO:0000256" key="3">
    <source>
        <dbReference type="SAM" id="Coils"/>
    </source>
</evidence>
<dbReference type="GO" id="GO:0070840">
    <property type="term" value="F:dynein complex binding"/>
    <property type="evidence" value="ECO:0007669"/>
    <property type="project" value="InterPro"/>
</dbReference>
<feature type="coiled-coil region" evidence="3">
    <location>
        <begin position="640"/>
        <end position="752"/>
    </location>
</feature>
<feature type="region of interest" description="Disordered" evidence="4">
    <location>
        <begin position="277"/>
        <end position="321"/>
    </location>
</feature>
<dbReference type="CTD" id="35051"/>
<evidence type="ECO:0000256" key="2">
    <source>
        <dbReference type="ARBA" id="ARBA00023054"/>
    </source>
</evidence>
<dbReference type="GO" id="GO:0070507">
    <property type="term" value="P:regulation of microtubule cytoskeleton organization"/>
    <property type="evidence" value="ECO:0007669"/>
    <property type="project" value="TreeGrafter"/>
</dbReference>
<dbReference type="GO" id="GO:0005794">
    <property type="term" value="C:Golgi apparatus"/>
    <property type="evidence" value="ECO:0007669"/>
    <property type="project" value="TreeGrafter"/>
</dbReference>
<keyword evidence="2 3" id="KW-0175">Coiled coil</keyword>
<dbReference type="GO" id="GO:0005829">
    <property type="term" value="C:cytosol"/>
    <property type="evidence" value="ECO:0007669"/>
    <property type="project" value="TreeGrafter"/>
</dbReference>
<dbReference type="GO" id="GO:0008093">
    <property type="term" value="F:cytoskeletal anchor activity"/>
    <property type="evidence" value="ECO:0007669"/>
    <property type="project" value="InterPro"/>
</dbReference>
<dbReference type="GeneID" id="107449670"/>
<protein>
    <submittedName>
        <fullName evidence="5">Protein bicaudal D</fullName>
    </submittedName>
</protein>
<feature type="coiled-coil region" evidence="3">
    <location>
        <begin position="5"/>
        <end position="81"/>
    </location>
</feature>
<evidence type="ECO:0000256" key="4">
    <source>
        <dbReference type="SAM" id="MobiDB-lite"/>
    </source>
</evidence>
<feature type="compositionally biased region" description="Low complexity" evidence="4">
    <location>
        <begin position="791"/>
        <end position="802"/>
    </location>
</feature>
<dbReference type="SUPFAM" id="SSF57997">
    <property type="entry name" value="Tropomyosin"/>
    <property type="match status" value="1"/>
</dbReference>
<dbReference type="Gene3D" id="6.10.250.2470">
    <property type="match status" value="1"/>
</dbReference>
<dbReference type="GO" id="GO:0034452">
    <property type="term" value="F:dynactin binding"/>
    <property type="evidence" value="ECO:0007669"/>
    <property type="project" value="TreeGrafter"/>
</dbReference>
<sequence>MGDFLEALREESELLKQELERVNCELEQTTHEKNLSAEYGLALLEEKQTLQHRYEELESCYDSSRTELELLREALAKYQTNQKVTASSGIEQEESLLLETASKEASFTSHVLELQKELKQARQEESRVRDEKERILKENIDLAKNCDVSEWEKRNYKAELKELKLREQRLLSDNNELEEENISLQKQISSLRSAQVEFEGAKHEVRCLREEIEATKGQIEELTSLRRIAEKQLEEALEALQSEREQKYALKKELDQRVNSESIFNINNLGFSGFGLGSLNQEDGDPSEDDADNNTTLTSLSLSSTSEKDNGAKPQTSTVGDLFSELHLSEIRKLEKQLEVSENEKAKVSSRLQEAQQQLEKTKAELNNQNSRVHKMFEHINTLIVLHGKPEEIEEVSCSDEPEKDIPELSRLKSLLTKHEQRYQLAVQQVEQLQNDVKGLQQQGAIINENDEEVNMKLRAEISDLKIKVRTYTNKIKELEGDLLIMGEIAKEASYSLNYIQDDLVAVSEELAQLYHHVCMVNGETPNRIMLDHVKESHSVDSGLSEINKDQPYSLIFNMNASKLDTLREKLKSDVAIKILLEEDYKFDNKKDFMTAGNRLLDTIRDQLNHLCKAIESTIEIHRQKTLHTGTQEHSSLTENEDLQEKVIKLQSLLSTKREQIATLRTVLKANKQTAEVALANLKSKYENEKAIVSETMMKLRNDLKNLKEDAATFASLRAMFAARCEEYVTQLDELQRKITATEEEKKTLNALLRLAITQKLSLIQKLEEHEMDKDKGHTRRHSSRGRNVYSRGSASSGHHQSSGGGSAYSGNRHSHDSSHFHSRRDF</sequence>
<dbReference type="OrthoDB" id="10069295at2759"/>
<dbReference type="GO" id="GO:0072393">
    <property type="term" value="P:microtubule anchoring at microtubule organizing center"/>
    <property type="evidence" value="ECO:0007669"/>
    <property type="project" value="TreeGrafter"/>
</dbReference>